<proteinExistence type="inferred from homology"/>
<dbReference type="AlphaFoldDB" id="A0A1G5DH71"/>
<evidence type="ECO:0000256" key="2">
    <source>
        <dbReference type="ARBA" id="ARBA00022694"/>
    </source>
</evidence>
<dbReference type="InterPro" id="IPR043165">
    <property type="entry name" value="TruD_insert_sf"/>
</dbReference>
<comment type="function">
    <text evidence="4">Responsible for synthesis of pseudouridine from uracil-13 in transfer RNAs.</text>
</comment>
<dbReference type="STRING" id="381306.AN478_07785"/>
<dbReference type="Gene3D" id="3.30.2350.20">
    <property type="entry name" value="TruD, catalytic domain"/>
    <property type="match status" value="1"/>
</dbReference>
<dbReference type="InterPro" id="IPR011760">
    <property type="entry name" value="PsdUridine_synth_TruD_insert"/>
</dbReference>
<sequence>MTPAPPAEALPADPWPVAHPGFRPPGRFRLEPKDFRVTEILPFEPEGEGHHFLLRVRKNGVNTDRVAKDLARLAGCRPRDVGYAGLKDRHAVAVQHFTVPAGKVADDPRQWAGPSWVVETAERAQKKLKRGALEGNAFRLRLHLAPAGREAAAARFERVLQRGVPNYFGPQRFGRGGGNLDGARRLFAGEEHPDRRLRGLYLSAARSYLFNRILATRIGEGSWDRLLDGEYAVFPDVNSGFVVTNPTVEAERLRTGDLHPSGPLPGVDGAGPKGVAAALEDRVLAGEPELLEGLVAEEVKAHRRALRVIPLDGSVEADAEGLWVGFRLPAGSFATAVVREVISVGNGG</sequence>
<dbReference type="InterPro" id="IPR042214">
    <property type="entry name" value="TruD_catalytic"/>
</dbReference>
<evidence type="ECO:0000256" key="4">
    <source>
        <dbReference type="HAMAP-Rule" id="MF_01082"/>
    </source>
</evidence>
<accession>A0A1G5DH71</accession>
<dbReference type="GO" id="GO:0031119">
    <property type="term" value="P:tRNA pseudouridine synthesis"/>
    <property type="evidence" value="ECO:0007669"/>
    <property type="project" value="UniProtKB-UniRule"/>
</dbReference>
<dbReference type="InterPro" id="IPR050170">
    <property type="entry name" value="TruD_pseudoU_synthase"/>
</dbReference>
<comment type="catalytic activity">
    <reaction evidence="4">
        <text>uridine(13) in tRNA = pseudouridine(13) in tRNA</text>
        <dbReference type="Rhea" id="RHEA:42540"/>
        <dbReference type="Rhea" id="RHEA-COMP:10105"/>
        <dbReference type="Rhea" id="RHEA-COMP:10106"/>
        <dbReference type="ChEBI" id="CHEBI:65314"/>
        <dbReference type="ChEBI" id="CHEBI:65315"/>
        <dbReference type="EC" id="5.4.99.27"/>
    </reaction>
</comment>
<dbReference type="Gene3D" id="3.30.2340.10">
    <property type="entry name" value="TruD, insertion domain"/>
    <property type="match status" value="1"/>
</dbReference>
<feature type="active site" description="Nucleophile" evidence="4">
    <location>
        <position position="88"/>
    </location>
</feature>
<comment type="similarity">
    <text evidence="1 4">Belongs to the pseudouridine synthase TruD family.</text>
</comment>
<dbReference type="GO" id="GO:0005829">
    <property type="term" value="C:cytosol"/>
    <property type="evidence" value="ECO:0007669"/>
    <property type="project" value="TreeGrafter"/>
</dbReference>
<keyword evidence="2 4" id="KW-0819">tRNA processing</keyword>
<dbReference type="InterPro" id="IPR001656">
    <property type="entry name" value="PsdUridine_synth_TruD"/>
</dbReference>
<dbReference type="GO" id="GO:0003723">
    <property type="term" value="F:RNA binding"/>
    <property type="evidence" value="ECO:0007669"/>
    <property type="project" value="InterPro"/>
</dbReference>
<evidence type="ECO:0000313" key="6">
    <source>
        <dbReference type="EMBL" id="SCY13914.1"/>
    </source>
</evidence>
<evidence type="ECO:0000256" key="1">
    <source>
        <dbReference type="ARBA" id="ARBA00007953"/>
    </source>
</evidence>
<dbReference type="Proteomes" id="UP000183104">
    <property type="component" value="Unassembled WGS sequence"/>
</dbReference>
<dbReference type="RefSeq" id="WP_176758743.1">
    <property type="nucleotide sequence ID" value="NZ_FMUN01000003.1"/>
</dbReference>
<feature type="domain" description="TRUD" evidence="5">
    <location>
        <begin position="163"/>
        <end position="308"/>
    </location>
</feature>
<dbReference type="InterPro" id="IPR020103">
    <property type="entry name" value="PsdUridine_synth_cat_dom_sf"/>
</dbReference>
<dbReference type="HAMAP" id="MF_01082">
    <property type="entry name" value="TruD"/>
    <property type="match status" value="1"/>
</dbReference>
<dbReference type="PROSITE" id="PS50984">
    <property type="entry name" value="TRUD"/>
    <property type="match status" value="1"/>
</dbReference>
<keyword evidence="3 4" id="KW-0413">Isomerase</keyword>
<protein>
    <recommendedName>
        <fullName evidence="4">tRNA pseudouridine synthase D</fullName>
        <ecNumber evidence="4">5.4.99.27</ecNumber>
    </recommendedName>
    <alternativeName>
        <fullName evidence="4">tRNA pseudouridine(13) synthase</fullName>
    </alternativeName>
    <alternativeName>
        <fullName evidence="4">tRNA pseudouridylate synthase D</fullName>
    </alternativeName>
    <alternativeName>
        <fullName evidence="4">tRNA-uridine isomerase D</fullName>
    </alternativeName>
</protein>
<reference evidence="7" key="1">
    <citation type="submission" date="2016-10" db="EMBL/GenBank/DDBJ databases">
        <authorList>
            <person name="Varghese N."/>
        </authorList>
    </citation>
    <scope>NUCLEOTIDE SEQUENCE [LARGE SCALE GENOMIC DNA]</scope>
    <source>
        <strain evidence="7">HL 19</strain>
    </source>
</reference>
<name>A0A1G5DH71_9GAMM</name>
<organism evidence="6 7">
    <name type="scientific">Thiohalorhabdus denitrificans</name>
    <dbReference type="NCBI Taxonomy" id="381306"/>
    <lineage>
        <taxon>Bacteria</taxon>
        <taxon>Pseudomonadati</taxon>
        <taxon>Pseudomonadota</taxon>
        <taxon>Gammaproteobacteria</taxon>
        <taxon>Thiohalorhabdales</taxon>
        <taxon>Thiohalorhabdaceae</taxon>
        <taxon>Thiohalorhabdus</taxon>
    </lineage>
</organism>
<evidence type="ECO:0000256" key="3">
    <source>
        <dbReference type="ARBA" id="ARBA00023235"/>
    </source>
</evidence>
<gene>
    <name evidence="4" type="primary">truD</name>
    <name evidence="6" type="ORF">SAMN05661077_1323</name>
</gene>
<dbReference type="EMBL" id="FMUN01000003">
    <property type="protein sequence ID" value="SCY13914.1"/>
    <property type="molecule type" value="Genomic_DNA"/>
</dbReference>
<dbReference type="PANTHER" id="PTHR47811">
    <property type="entry name" value="TRNA PSEUDOURIDINE SYNTHASE D"/>
    <property type="match status" value="1"/>
</dbReference>
<evidence type="ECO:0000313" key="7">
    <source>
        <dbReference type="Proteomes" id="UP000183104"/>
    </source>
</evidence>
<dbReference type="SUPFAM" id="SSF55120">
    <property type="entry name" value="Pseudouridine synthase"/>
    <property type="match status" value="1"/>
</dbReference>
<keyword evidence="7" id="KW-1185">Reference proteome</keyword>
<dbReference type="PANTHER" id="PTHR47811:SF1">
    <property type="entry name" value="TRNA PSEUDOURIDINE SYNTHASE D"/>
    <property type="match status" value="1"/>
</dbReference>
<evidence type="ECO:0000259" key="5">
    <source>
        <dbReference type="PROSITE" id="PS50984"/>
    </source>
</evidence>
<dbReference type="GO" id="GO:0160150">
    <property type="term" value="F:tRNA pseudouridine(13) synthase activity"/>
    <property type="evidence" value="ECO:0007669"/>
    <property type="project" value="UniProtKB-EC"/>
</dbReference>
<dbReference type="EC" id="5.4.99.27" evidence="4"/>
<dbReference type="Pfam" id="PF01142">
    <property type="entry name" value="TruD"/>
    <property type="match status" value="2"/>
</dbReference>